<protein>
    <submittedName>
        <fullName evidence="1">Uncharacterized protein</fullName>
    </submittedName>
</protein>
<dbReference type="EMBL" id="CP104562">
    <property type="protein sequence ID" value="UXH79263.1"/>
    <property type="molecule type" value="Genomic_DNA"/>
</dbReference>
<gene>
    <name evidence="1" type="ORF">N4261_04830</name>
</gene>
<keyword evidence="2" id="KW-1185">Reference proteome</keyword>
<accession>A0ABY6B2W5</accession>
<evidence type="ECO:0000313" key="1">
    <source>
        <dbReference type="EMBL" id="UXH79263.1"/>
    </source>
</evidence>
<organism evidence="1 2">
    <name type="scientific">Roseateles amylovorans</name>
    <dbReference type="NCBI Taxonomy" id="2978473"/>
    <lineage>
        <taxon>Bacteria</taxon>
        <taxon>Pseudomonadati</taxon>
        <taxon>Pseudomonadota</taxon>
        <taxon>Betaproteobacteria</taxon>
        <taxon>Burkholderiales</taxon>
        <taxon>Sphaerotilaceae</taxon>
        <taxon>Roseateles</taxon>
    </lineage>
</organism>
<name>A0ABY6B2W5_9BURK</name>
<dbReference type="Proteomes" id="UP001064933">
    <property type="component" value="Chromosome"/>
</dbReference>
<dbReference type="RefSeq" id="WP_261759083.1">
    <property type="nucleotide sequence ID" value="NZ_CP104562.2"/>
</dbReference>
<evidence type="ECO:0000313" key="2">
    <source>
        <dbReference type="Proteomes" id="UP001064933"/>
    </source>
</evidence>
<proteinExistence type="predicted"/>
<sequence>MRDLLLMKSPECVRPMAATRAALTVMWALNALHLRGVQRVHVADAIVDAGGAA</sequence>
<reference evidence="1" key="1">
    <citation type="submission" date="2022-10" db="EMBL/GenBank/DDBJ databases">
        <title>Characterization and whole genome sequencing of a new Roseateles species, isolated from fresh water.</title>
        <authorList>
            <person name="Guliayeva D.Y."/>
            <person name="Akhremchuk A.E."/>
            <person name="Sikolenko M.A."/>
            <person name="Valentovich L.N."/>
            <person name="Sidarenka A.V."/>
        </authorList>
    </citation>
    <scope>NUCLEOTIDE SEQUENCE</scope>
    <source>
        <strain evidence="1">BIM B-1768</strain>
    </source>
</reference>